<comment type="caution">
    <text evidence="1">The sequence shown here is derived from an EMBL/GenBank/DDBJ whole genome shotgun (WGS) entry which is preliminary data.</text>
</comment>
<dbReference type="RefSeq" id="WP_224971052.1">
    <property type="nucleotide sequence ID" value="NZ_JAYJJU010000040.1"/>
</dbReference>
<gene>
    <name evidence="1" type="ORF">KV113_24800</name>
</gene>
<reference evidence="1 2" key="1">
    <citation type="submission" date="2023-12" db="EMBL/GenBank/DDBJ databases">
        <title>Description of new species of Mycobacterium terrae complex isolated from sewage at the Sao Paulo Zoological Park Foundation in Brazil.</title>
        <authorList>
            <person name="Romagnoli C.L."/>
            <person name="Conceicao E.C."/>
            <person name="Machado E."/>
            <person name="Barreto L.B.P.F."/>
            <person name="Sharma A."/>
            <person name="Silva N.M."/>
            <person name="Marques L.E."/>
            <person name="Juliana M.A."/>
            <person name="Lourenco M.C.S."/>
            <person name="Digiampietri L.A."/>
            <person name="Suffys P.N."/>
            <person name="Viana-Niero C."/>
        </authorList>
    </citation>
    <scope>NUCLEOTIDE SEQUENCE [LARGE SCALE GENOMIC DNA]</scope>
    <source>
        <strain evidence="1 2">MYC340</strain>
    </source>
</reference>
<accession>A0ABU5Y3H4</accession>
<sequence>MTSTITSTTNVPLPAGTTWDGEWYQGSRDCYSRRRTIEASGWMRDDVNVFIHVIQRANGEIAERVIVPPDLHPDYPLTSEQARQIGEALISVADEFDALNEAVAK</sequence>
<keyword evidence="2" id="KW-1185">Reference proteome</keyword>
<dbReference type="EMBL" id="JAYJJU010000040">
    <property type="protein sequence ID" value="MEB3034765.1"/>
    <property type="molecule type" value="Genomic_DNA"/>
</dbReference>
<evidence type="ECO:0000313" key="1">
    <source>
        <dbReference type="EMBL" id="MEB3034765.1"/>
    </source>
</evidence>
<protein>
    <submittedName>
        <fullName evidence="1">Uncharacterized protein</fullName>
    </submittedName>
</protein>
<organism evidence="1 2">
    <name type="scientific">[Mycobacterium] nativiensis</name>
    <dbReference type="NCBI Taxonomy" id="2855503"/>
    <lineage>
        <taxon>Bacteria</taxon>
        <taxon>Bacillati</taxon>
        <taxon>Actinomycetota</taxon>
        <taxon>Actinomycetes</taxon>
        <taxon>Mycobacteriales</taxon>
        <taxon>Mycobacteriaceae</taxon>
        <taxon>Mycolicibacter</taxon>
    </lineage>
</organism>
<dbReference type="Proteomes" id="UP001298593">
    <property type="component" value="Unassembled WGS sequence"/>
</dbReference>
<proteinExistence type="predicted"/>
<name>A0ABU5Y3H4_9MYCO</name>
<evidence type="ECO:0000313" key="2">
    <source>
        <dbReference type="Proteomes" id="UP001298593"/>
    </source>
</evidence>